<evidence type="ECO:0000313" key="3">
    <source>
        <dbReference type="Proteomes" id="UP000015106"/>
    </source>
</evidence>
<protein>
    <submittedName>
        <fullName evidence="2">Uncharacterized protein</fullName>
    </submittedName>
</protein>
<evidence type="ECO:0000256" key="1">
    <source>
        <dbReference type="SAM" id="MobiDB-lite"/>
    </source>
</evidence>
<feature type="region of interest" description="Disordered" evidence="1">
    <location>
        <begin position="1"/>
        <end position="23"/>
    </location>
</feature>
<reference evidence="3" key="1">
    <citation type="journal article" date="2013" name="Nature">
        <title>Draft genome of the wheat A-genome progenitor Triticum urartu.</title>
        <authorList>
            <person name="Ling H.Q."/>
            <person name="Zhao S."/>
            <person name="Liu D."/>
            <person name="Wang J."/>
            <person name="Sun H."/>
            <person name="Zhang C."/>
            <person name="Fan H."/>
            <person name="Li D."/>
            <person name="Dong L."/>
            <person name="Tao Y."/>
            <person name="Gao C."/>
            <person name="Wu H."/>
            <person name="Li Y."/>
            <person name="Cui Y."/>
            <person name="Guo X."/>
            <person name="Zheng S."/>
            <person name="Wang B."/>
            <person name="Yu K."/>
            <person name="Liang Q."/>
            <person name="Yang W."/>
            <person name="Lou X."/>
            <person name="Chen J."/>
            <person name="Feng M."/>
            <person name="Jian J."/>
            <person name="Zhang X."/>
            <person name="Luo G."/>
            <person name="Jiang Y."/>
            <person name="Liu J."/>
            <person name="Wang Z."/>
            <person name="Sha Y."/>
            <person name="Zhang B."/>
            <person name="Wu H."/>
            <person name="Tang D."/>
            <person name="Shen Q."/>
            <person name="Xue P."/>
            <person name="Zou S."/>
            <person name="Wang X."/>
            <person name="Liu X."/>
            <person name="Wang F."/>
            <person name="Yang Y."/>
            <person name="An X."/>
            <person name="Dong Z."/>
            <person name="Zhang K."/>
            <person name="Zhang X."/>
            <person name="Luo M.C."/>
            <person name="Dvorak J."/>
            <person name="Tong Y."/>
            <person name="Wang J."/>
            <person name="Yang H."/>
            <person name="Li Z."/>
            <person name="Wang D."/>
            <person name="Zhang A."/>
            <person name="Wang J."/>
        </authorList>
    </citation>
    <scope>NUCLEOTIDE SEQUENCE</scope>
    <source>
        <strain evidence="3">cv. G1812</strain>
    </source>
</reference>
<evidence type="ECO:0000313" key="2">
    <source>
        <dbReference type="EnsemblPlants" id="TuG1812G0300005883.01.T01.cds448388"/>
    </source>
</evidence>
<reference evidence="2" key="3">
    <citation type="submission" date="2022-06" db="UniProtKB">
        <authorList>
            <consortium name="EnsemblPlants"/>
        </authorList>
    </citation>
    <scope>IDENTIFICATION</scope>
</reference>
<accession>A0A8R7Q0C0</accession>
<sequence>MQSPTAAAGPHGVDRAGCSGSSRWRAAAASAVRGGRTAA</sequence>
<dbReference type="Proteomes" id="UP000015106">
    <property type="component" value="Chromosome 3"/>
</dbReference>
<dbReference type="Gramene" id="TuG1812G0300005883.01.T01">
    <property type="protein sequence ID" value="TuG1812G0300005883.01.T01.cds448388"/>
    <property type="gene ID" value="TuG1812G0300005883.01"/>
</dbReference>
<dbReference type="AlphaFoldDB" id="A0A8R7Q0C0"/>
<reference evidence="2" key="2">
    <citation type="submission" date="2018-03" db="EMBL/GenBank/DDBJ databases">
        <title>The Triticum urartu genome reveals the dynamic nature of wheat genome evolution.</title>
        <authorList>
            <person name="Ling H."/>
            <person name="Ma B."/>
            <person name="Shi X."/>
            <person name="Liu H."/>
            <person name="Dong L."/>
            <person name="Sun H."/>
            <person name="Cao Y."/>
            <person name="Gao Q."/>
            <person name="Zheng S."/>
            <person name="Li Y."/>
            <person name="Yu Y."/>
            <person name="Du H."/>
            <person name="Qi M."/>
            <person name="Li Y."/>
            <person name="Yu H."/>
            <person name="Cui Y."/>
            <person name="Wang N."/>
            <person name="Chen C."/>
            <person name="Wu H."/>
            <person name="Zhao Y."/>
            <person name="Zhang J."/>
            <person name="Li Y."/>
            <person name="Zhou W."/>
            <person name="Zhang B."/>
            <person name="Hu W."/>
            <person name="Eijk M."/>
            <person name="Tang J."/>
            <person name="Witsenboer H."/>
            <person name="Zhao S."/>
            <person name="Li Z."/>
            <person name="Zhang A."/>
            <person name="Wang D."/>
            <person name="Liang C."/>
        </authorList>
    </citation>
    <scope>NUCLEOTIDE SEQUENCE [LARGE SCALE GENOMIC DNA]</scope>
    <source>
        <strain evidence="2">cv. G1812</strain>
    </source>
</reference>
<organism evidence="2 3">
    <name type="scientific">Triticum urartu</name>
    <name type="common">Red wild einkorn</name>
    <name type="synonym">Crithodium urartu</name>
    <dbReference type="NCBI Taxonomy" id="4572"/>
    <lineage>
        <taxon>Eukaryota</taxon>
        <taxon>Viridiplantae</taxon>
        <taxon>Streptophyta</taxon>
        <taxon>Embryophyta</taxon>
        <taxon>Tracheophyta</taxon>
        <taxon>Spermatophyta</taxon>
        <taxon>Magnoliopsida</taxon>
        <taxon>Liliopsida</taxon>
        <taxon>Poales</taxon>
        <taxon>Poaceae</taxon>
        <taxon>BOP clade</taxon>
        <taxon>Pooideae</taxon>
        <taxon>Triticodae</taxon>
        <taxon>Triticeae</taxon>
        <taxon>Triticinae</taxon>
        <taxon>Triticum</taxon>
    </lineage>
</organism>
<name>A0A8R7Q0C0_TRIUA</name>
<proteinExistence type="predicted"/>
<dbReference type="EnsemblPlants" id="TuG1812G0300005883.01.T01">
    <property type="protein sequence ID" value="TuG1812G0300005883.01.T01.cds448388"/>
    <property type="gene ID" value="TuG1812G0300005883.01"/>
</dbReference>
<keyword evidence="3" id="KW-1185">Reference proteome</keyword>